<dbReference type="EMBL" id="JAPQKO010000008">
    <property type="protein sequence ID" value="KAJ5151826.1"/>
    <property type="molecule type" value="Genomic_DNA"/>
</dbReference>
<comment type="caution">
    <text evidence="1">The sequence shown here is derived from an EMBL/GenBank/DDBJ whole genome shotgun (WGS) entry which is preliminary data.</text>
</comment>
<evidence type="ECO:0000313" key="2">
    <source>
        <dbReference type="Proteomes" id="UP001146351"/>
    </source>
</evidence>
<dbReference type="Proteomes" id="UP001146351">
    <property type="component" value="Unassembled WGS sequence"/>
</dbReference>
<dbReference type="AlphaFoldDB" id="A0A9W9HLT6"/>
<organism evidence="1 2">
    <name type="scientific">Penicillium capsulatum</name>
    <dbReference type="NCBI Taxonomy" id="69766"/>
    <lineage>
        <taxon>Eukaryota</taxon>
        <taxon>Fungi</taxon>
        <taxon>Dikarya</taxon>
        <taxon>Ascomycota</taxon>
        <taxon>Pezizomycotina</taxon>
        <taxon>Eurotiomycetes</taxon>
        <taxon>Eurotiomycetidae</taxon>
        <taxon>Eurotiales</taxon>
        <taxon>Aspergillaceae</taxon>
        <taxon>Penicillium</taxon>
    </lineage>
</organism>
<reference evidence="1" key="1">
    <citation type="submission" date="2022-11" db="EMBL/GenBank/DDBJ databases">
        <authorList>
            <person name="Petersen C."/>
        </authorList>
    </citation>
    <scope>NUCLEOTIDE SEQUENCE</scope>
    <source>
        <strain evidence="1">IBT 21917</strain>
    </source>
</reference>
<reference evidence="1" key="2">
    <citation type="journal article" date="2023" name="IMA Fungus">
        <title>Comparative genomic study of the Penicillium genus elucidates a diverse pangenome and 15 lateral gene transfer events.</title>
        <authorList>
            <person name="Petersen C."/>
            <person name="Sorensen T."/>
            <person name="Nielsen M.R."/>
            <person name="Sondergaard T.E."/>
            <person name="Sorensen J.L."/>
            <person name="Fitzpatrick D.A."/>
            <person name="Frisvad J.C."/>
            <person name="Nielsen K.L."/>
        </authorList>
    </citation>
    <scope>NUCLEOTIDE SEQUENCE</scope>
    <source>
        <strain evidence="1">IBT 21917</strain>
    </source>
</reference>
<proteinExistence type="predicted"/>
<evidence type="ECO:0000313" key="1">
    <source>
        <dbReference type="EMBL" id="KAJ5151826.1"/>
    </source>
</evidence>
<protein>
    <submittedName>
        <fullName evidence="1">Uncharacterized protein</fullName>
    </submittedName>
</protein>
<sequence>MGINAYVSWLRSVLSPGRAKVAKLFISKVTYHSIPFSMAGPSSRMFIDNDLTRPNFLIDQGEYRGGKLECIWSGPEWGRIHSAALFQIDCETDDAGPSDALECFQDEEEVHRMMGFANVLLGRHLSQFLSHAGRLSYFAVGRCVACA</sequence>
<name>A0A9W9HLT6_9EURO</name>
<gene>
    <name evidence="1" type="ORF">N7492_010121</name>
</gene>
<keyword evidence="2" id="KW-1185">Reference proteome</keyword>
<accession>A0A9W9HLT6</accession>